<evidence type="ECO:0000256" key="5">
    <source>
        <dbReference type="ARBA" id="ARBA00030505"/>
    </source>
</evidence>
<dbReference type="NCBIfam" id="TIGR01962">
    <property type="entry name" value="NuoD"/>
    <property type="match status" value="1"/>
</dbReference>
<comment type="similarity">
    <text evidence="1 7">Belongs to the complex I 49 kDa subunit family.</text>
</comment>
<keyword evidence="3 7" id="KW-1278">Translocase</keyword>
<keyword evidence="4 7" id="KW-0520">NAD</keyword>
<sequence>MIKMLSKFQLNFSKPIIRHCHKSWFPDAEYFQQFKGPVLYPDEITSKWKDPYGWTCQPTSIAQLLEAREVTIKNVRINFGPAHPAAHGCLRLITYLDGELIRKLDPHIGLLHRGTEKLIEYKTYMQALPYFDRLDYISTLCNEHAFCLATEKLLNIQVPRRAKFIRTLFSELTRILNHLAGTSFLLLDLGAITPLFWLFEEREKIYEICERVCGSRMHCNYFRIGGVYQDMPLGLMDDIHELISKLPDRLDEVEDVATSNRLFIERTKDIGPVSAHEALNRGFTGPMLRASGIKWDIRKAQPYEVYDELDFDIPIGRAGDVYDRYKLRLEEVRQSIRMIDQLLSKMPSGEIHVDDNKVCPPKRNEMKTGMESLISHFKLFSRGFNVPPGSTYTSIEHPKGEFGVYLVSDGSSKPYRCKIRAPSFTHLSGIDYMGRNHFLADMCAILASIDVVFGDVDR</sequence>
<dbReference type="PANTHER" id="PTHR11993">
    <property type="entry name" value="NADH-UBIQUINONE OXIDOREDUCTASE 49 KDA SUBUNIT"/>
    <property type="match status" value="1"/>
</dbReference>
<dbReference type="NCBIfam" id="NF004739">
    <property type="entry name" value="PRK06075.1"/>
    <property type="match status" value="1"/>
</dbReference>
<dbReference type="AlphaFoldDB" id="A0ABD1EZP3"/>
<evidence type="ECO:0000259" key="8">
    <source>
        <dbReference type="Pfam" id="PF00346"/>
    </source>
</evidence>
<dbReference type="Pfam" id="PF00346">
    <property type="entry name" value="Complex1_49kDa"/>
    <property type="match status" value="1"/>
</dbReference>
<evidence type="ECO:0000256" key="6">
    <source>
        <dbReference type="ARBA" id="ARBA00031562"/>
    </source>
</evidence>
<evidence type="ECO:0000256" key="3">
    <source>
        <dbReference type="ARBA" id="ARBA00022967"/>
    </source>
</evidence>
<dbReference type="EMBL" id="JBDJPC010000004">
    <property type="protein sequence ID" value="KAL1505447.1"/>
    <property type="molecule type" value="Genomic_DNA"/>
</dbReference>
<accession>A0ABD1EZP3</accession>
<reference evidence="9 10" key="1">
    <citation type="submission" date="2024-05" db="EMBL/GenBank/DDBJ databases">
        <title>Genetic variation in Jamaican populations of the coffee berry borer (Hypothenemus hampei).</title>
        <authorList>
            <person name="Errbii M."/>
            <person name="Myrie A."/>
        </authorList>
    </citation>
    <scope>NUCLEOTIDE SEQUENCE [LARGE SCALE GENOMIC DNA]</scope>
    <source>
        <strain evidence="9">JA-Hopewell-2020-01-JO</strain>
        <tissue evidence="9">Whole body</tissue>
    </source>
</reference>
<dbReference type="SUPFAM" id="SSF56762">
    <property type="entry name" value="HydB/Nqo4-like"/>
    <property type="match status" value="1"/>
</dbReference>
<dbReference type="Proteomes" id="UP001566132">
    <property type="component" value="Unassembled WGS sequence"/>
</dbReference>
<comment type="caution">
    <text evidence="9">The sequence shown here is derived from an EMBL/GenBank/DDBJ whole genome shotgun (WGS) entry which is preliminary data.</text>
</comment>
<dbReference type="InterPro" id="IPR001135">
    <property type="entry name" value="NADH_Q_OxRdtase_suD"/>
</dbReference>
<evidence type="ECO:0000256" key="2">
    <source>
        <dbReference type="ARBA" id="ARBA00022448"/>
    </source>
</evidence>
<dbReference type="PROSITE" id="PS00535">
    <property type="entry name" value="COMPLEX1_49K"/>
    <property type="match status" value="1"/>
</dbReference>
<dbReference type="InterPro" id="IPR014029">
    <property type="entry name" value="NADH_UbQ_OxRdtase_49kDa_CS"/>
</dbReference>
<dbReference type="FunFam" id="1.10.645.10:FF:000005">
    <property type="entry name" value="NADH-quinone oxidoreductase subunit D"/>
    <property type="match status" value="1"/>
</dbReference>
<dbReference type="PANTHER" id="PTHR11993:SF10">
    <property type="entry name" value="NADH DEHYDROGENASE [UBIQUINONE] IRON-SULFUR PROTEIN 2, MITOCHONDRIAL"/>
    <property type="match status" value="1"/>
</dbReference>
<evidence type="ECO:0000256" key="1">
    <source>
        <dbReference type="ARBA" id="ARBA00005769"/>
    </source>
</evidence>
<proteinExistence type="inferred from homology"/>
<keyword evidence="10" id="KW-1185">Reference proteome</keyword>
<evidence type="ECO:0000256" key="7">
    <source>
        <dbReference type="RuleBase" id="RU003685"/>
    </source>
</evidence>
<evidence type="ECO:0000313" key="9">
    <source>
        <dbReference type="EMBL" id="KAL1505447.1"/>
    </source>
</evidence>
<feature type="domain" description="NADH-quinone oxidoreductase subunit D" evidence="8">
    <location>
        <begin position="188"/>
        <end position="458"/>
    </location>
</feature>
<keyword evidence="2 7" id="KW-0813">Transport</keyword>
<gene>
    <name evidence="9" type="ORF">ABEB36_005015</name>
</gene>
<dbReference type="Gene3D" id="1.10.645.10">
    <property type="entry name" value="Cytochrome-c3 Hydrogenase, chain B"/>
    <property type="match status" value="1"/>
</dbReference>
<dbReference type="InterPro" id="IPR029014">
    <property type="entry name" value="NiFe-Hase_large"/>
</dbReference>
<dbReference type="InterPro" id="IPR022885">
    <property type="entry name" value="NDH1_su_D/H"/>
</dbReference>
<organism evidence="9 10">
    <name type="scientific">Hypothenemus hampei</name>
    <name type="common">Coffee berry borer</name>
    <dbReference type="NCBI Taxonomy" id="57062"/>
    <lineage>
        <taxon>Eukaryota</taxon>
        <taxon>Metazoa</taxon>
        <taxon>Ecdysozoa</taxon>
        <taxon>Arthropoda</taxon>
        <taxon>Hexapoda</taxon>
        <taxon>Insecta</taxon>
        <taxon>Pterygota</taxon>
        <taxon>Neoptera</taxon>
        <taxon>Endopterygota</taxon>
        <taxon>Coleoptera</taxon>
        <taxon>Polyphaga</taxon>
        <taxon>Cucujiformia</taxon>
        <taxon>Curculionidae</taxon>
        <taxon>Scolytinae</taxon>
        <taxon>Hypothenemus</taxon>
    </lineage>
</organism>
<protein>
    <recommendedName>
        <fullName evidence="5">Complex I-49kD</fullName>
    </recommendedName>
    <alternativeName>
        <fullName evidence="6">NADH-ubiquinone oxidoreductase 49 kDa subunit</fullName>
    </alternativeName>
</protein>
<name>A0ABD1EZP3_HYPHA</name>
<evidence type="ECO:0000256" key="4">
    <source>
        <dbReference type="ARBA" id="ARBA00023027"/>
    </source>
</evidence>
<dbReference type="HAMAP" id="MF_01358">
    <property type="entry name" value="NDH1_NuoD"/>
    <property type="match status" value="1"/>
</dbReference>
<evidence type="ECO:0000313" key="10">
    <source>
        <dbReference type="Proteomes" id="UP001566132"/>
    </source>
</evidence>